<dbReference type="RefSeq" id="WP_303906780.1">
    <property type="nucleotide sequence ID" value="NZ_DYXC01000115.1"/>
</dbReference>
<reference evidence="1" key="1">
    <citation type="journal article" date="2021" name="PeerJ">
        <title>Extensive microbial diversity within the chicken gut microbiome revealed by metagenomics and culture.</title>
        <authorList>
            <person name="Gilroy R."/>
            <person name="Ravi A."/>
            <person name="Getino M."/>
            <person name="Pursley I."/>
            <person name="Horton D.L."/>
            <person name="Alikhan N.F."/>
            <person name="Baker D."/>
            <person name="Gharbi K."/>
            <person name="Hall N."/>
            <person name="Watson M."/>
            <person name="Adriaenssens E.M."/>
            <person name="Foster-Nyarko E."/>
            <person name="Jarju S."/>
            <person name="Secka A."/>
            <person name="Antonio M."/>
            <person name="Oren A."/>
            <person name="Chaudhuri R.R."/>
            <person name="La Ragione R."/>
            <person name="Hildebrand F."/>
            <person name="Pallen M.J."/>
        </authorList>
    </citation>
    <scope>NUCLEOTIDE SEQUENCE</scope>
    <source>
        <strain evidence="1">ChiHjej13B12-14962</strain>
    </source>
</reference>
<comment type="caution">
    <text evidence="1">The sequence shown here is derived from an EMBL/GenBank/DDBJ whole genome shotgun (WGS) entry which is preliminary data.</text>
</comment>
<evidence type="ECO:0000313" key="2">
    <source>
        <dbReference type="Proteomes" id="UP000703315"/>
    </source>
</evidence>
<evidence type="ECO:0000313" key="1">
    <source>
        <dbReference type="EMBL" id="HJF15163.1"/>
    </source>
</evidence>
<dbReference type="EMBL" id="DYXC01000115">
    <property type="protein sequence ID" value="HJF15163.1"/>
    <property type="molecule type" value="Genomic_DNA"/>
</dbReference>
<protein>
    <submittedName>
        <fullName evidence="1">Uncharacterized protein</fullName>
    </submittedName>
</protein>
<proteinExistence type="predicted"/>
<dbReference type="AlphaFoldDB" id="A0A921FNI5"/>
<dbReference type="Proteomes" id="UP000703315">
    <property type="component" value="Unassembled WGS sequence"/>
</dbReference>
<organism evidence="1 2">
    <name type="scientific">Enteractinococcus helveticum</name>
    <dbReference type="NCBI Taxonomy" id="1837282"/>
    <lineage>
        <taxon>Bacteria</taxon>
        <taxon>Bacillati</taxon>
        <taxon>Actinomycetota</taxon>
        <taxon>Actinomycetes</taxon>
        <taxon>Micrococcales</taxon>
        <taxon>Micrococcaceae</taxon>
    </lineage>
</organism>
<accession>A0A921FNI5</accession>
<name>A0A921FNI5_9MICC</name>
<gene>
    <name evidence="1" type="ORF">K8V32_10240</name>
</gene>
<sequence>MGIPAAHANVVDEPLINEFVTDTAGTDMLEHGEVLVPEGYDTSDLHIIGLDSAASTSRLRSVLEIRYRNYSC</sequence>
<reference evidence="1" key="2">
    <citation type="submission" date="2021-09" db="EMBL/GenBank/DDBJ databases">
        <authorList>
            <person name="Gilroy R."/>
        </authorList>
    </citation>
    <scope>NUCLEOTIDE SEQUENCE</scope>
    <source>
        <strain evidence="1">ChiHjej13B12-14962</strain>
    </source>
</reference>